<dbReference type="Pfam" id="PF14577">
    <property type="entry name" value="SEO_C"/>
    <property type="match status" value="1"/>
</dbReference>
<dbReference type="InterPro" id="IPR027942">
    <property type="entry name" value="SEO_N"/>
</dbReference>
<dbReference type="InterPro" id="IPR039299">
    <property type="entry name" value="SEOA"/>
</dbReference>
<dbReference type="GO" id="GO:0010088">
    <property type="term" value="P:phloem development"/>
    <property type="evidence" value="ECO:0007669"/>
    <property type="project" value="InterPro"/>
</dbReference>
<dbReference type="EMBL" id="VIEB01000004">
    <property type="protein sequence ID" value="TQE14402.1"/>
    <property type="molecule type" value="Genomic_DNA"/>
</dbReference>
<gene>
    <name evidence="3" type="ORF">C1H46_036584</name>
</gene>
<name>A0A540NTP1_MALBA</name>
<dbReference type="PANTHER" id="PTHR33232">
    <property type="entry name" value="PROTEIN SIEVE ELEMENT OCCLUSION B-LIKE"/>
    <property type="match status" value="1"/>
</dbReference>
<evidence type="ECO:0000259" key="1">
    <source>
        <dbReference type="Pfam" id="PF14576"/>
    </source>
</evidence>
<dbReference type="PANTHER" id="PTHR33232:SF11">
    <property type="entry name" value="PROTEIN SIEVE ELEMENT OCCLUSION C"/>
    <property type="match status" value="1"/>
</dbReference>
<protein>
    <recommendedName>
        <fullName evidence="5">Sieve element occlusion N-terminal domain-containing protein</fullName>
    </recommendedName>
</protein>
<dbReference type="AlphaFoldDB" id="A0A540NTP1"/>
<organism evidence="3 4">
    <name type="scientific">Malus baccata</name>
    <name type="common">Siberian crab apple</name>
    <name type="synonym">Pyrus baccata</name>
    <dbReference type="NCBI Taxonomy" id="106549"/>
    <lineage>
        <taxon>Eukaryota</taxon>
        <taxon>Viridiplantae</taxon>
        <taxon>Streptophyta</taxon>
        <taxon>Embryophyta</taxon>
        <taxon>Tracheophyta</taxon>
        <taxon>Spermatophyta</taxon>
        <taxon>Magnoliopsida</taxon>
        <taxon>eudicotyledons</taxon>
        <taxon>Gunneridae</taxon>
        <taxon>Pentapetalae</taxon>
        <taxon>rosids</taxon>
        <taxon>fabids</taxon>
        <taxon>Rosales</taxon>
        <taxon>Rosaceae</taxon>
        <taxon>Amygdaloideae</taxon>
        <taxon>Maleae</taxon>
        <taxon>Malus</taxon>
    </lineage>
</organism>
<reference evidence="3 4" key="1">
    <citation type="journal article" date="2019" name="G3 (Bethesda)">
        <title>Sequencing of a Wild Apple (Malus baccata) Genome Unravels the Differences Between Cultivated and Wild Apple Species Regarding Disease Resistance and Cold Tolerance.</title>
        <authorList>
            <person name="Chen X."/>
        </authorList>
    </citation>
    <scope>NUCLEOTIDE SEQUENCE [LARGE SCALE GENOMIC DNA]</scope>
    <source>
        <strain evidence="4">cv. Shandingzi</strain>
        <tissue evidence="3">Leaves</tissue>
    </source>
</reference>
<accession>A0A540NTP1</accession>
<dbReference type="InterPro" id="IPR027944">
    <property type="entry name" value="SEO_C"/>
</dbReference>
<dbReference type="Pfam" id="PF14576">
    <property type="entry name" value="SEO_N"/>
    <property type="match status" value="1"/>
</dbReference>
<dbReference type="Proteomes" id="UP000315295">
    <property type="component" value="Unassembled WGS sequence"/>
</dbReference>
<comment type="caution">
    <text evidence="3">The sequence shown here is derived from an EMBL/GenBank/DDBJ whole genome shotgun (WGS) entry which is preliminary data.</text>
</comment>
<proteinExistence type="predicted"/>
<evidence type="ECO:0000259" key="2">
    <source>
        <dbReference type="Pfam" id="PF14577"/>
    </source>
</evidence>
<evidence type="ECO:0000313" key="4">
    <source>
        <dbReference type="Proteomes" id="UP000315295"/>
    </source>
</evidence>
<evidence type="ECO:0000313" key="3">
    <source>
        <dbReference type="EMBL" id="TQE14402.1"/>
    </source>
</evidence>
<feature type="domain" description="Sieve element occlusion N-terminal" evidence="1">
    <location>
        <begin position="1"/>
        <end position="185"/>
    </location>
</feature>
<feature type="domain" description="Sieve element occlusion C-terminal" evidence="2">
    <location>
        <begin position="373"/>
        <end position="602"/>
    </location>
</feature>
<sequence>MILFDLLGKYRWGEKVVLVLTSFVASYGEFRLLMQLNSSIPLAISVAMLKQLPTDVSPMKPQFNALSSLVDAMVDVTKCIIKFEKLPLSRVELDNETKAVAKSQIYIAVYWIIRGILKCSSQITDSTALKSDEISDSTIIATWELVSLAYQLRSIYDHLRQQVEVCHHQTETKLYHKLLNIFKETQVDNQEVLSLLFAFRDDFPLKQCPSQAKAGLKSHADQDKLLLFYQLTRVCSQLGVSDLKSKVVILLISRPELLSIEESLFLVQQTHNHPHNKDVEASYAIVWVPIPVSSTWTNAEKENFEYLSNSLPWYSIRQPWLLNSAVVTFIKEAWYCKSEPVLVVLNSQGTVTNPNAIDMLFIWGARAYPFSASREKELWQEQNWTLHFLIDEIDPLLTKRVEEGRNICIYGSNSIDWIVEFTAKMEIIKSAGVQLEMVYVGKRNSTPLVKDILANVRYKKLSSALPSMKTHFFWLRLESTRRSKLRLGKPENYTDNVLDEVSALLDIDNNDENWAVIGRGSNSIDIIRLEGPKIMECLDLFPSWGGNLAELGFFGALRHALAPPILPRPCGHDFTHPSKEQGEGVIVCGKCRHPMKKFVMYK</sequence>
<keyword evidence="4" id="KW-1185">Reference proteome</keyword>
<dbReference type="STRING" id="106549.A0A540NTP1"/>
<evidence type="ECO:0008006" key="5">
    <source>
        <dbReference type="Google" id="ProtNLM"/>
    </source>
</evidence>